<feature type="compositionally biased region" description="Basic and acidic residues" evidence="7">
    <location>
        <begin position="560"/>
        <end position="577"/>
    </location>
</feature>
<dbReference type="SFLD" id="SFLDS00029">
    <property type="entry name" value="Radical_SAM"/>
    <property type="match status" value="1"/>
</dbReference>
<dbReference type="HAMAP" id="MF_01251">
    <property type="entry name" value="UPF0313"/>
    <property type="match status" value="1"/>
</dbReference>
<protein>
    <submittedName>
        <fullName evidence="9">Uncharacterized radical SAM protein YgiQ</fullName>
    </submittedName>
</protein>
<comment type="cofactor">
    <cofactor evidence="6">
        <name>[4Fe-4S] cluster</name>
        <dbReference type="ChEBI" id="CHEBI:49883"/>
    </cofactor>
    <text evidence="6">Binds 1 [4Fe-4S] cluster. The cluster is coordinated with 3 cysteines and an exchangeable S-adenosyl-L-methionine.</text>
</comment>
<feature type="region of interest" description="Disordered" evidence="7">
    <location>
        <begin position="557"/>
        <end position="603"/>
    </location>
</feature>
<evidence type="ECO:0000259" key="8">
    <source>
        <dbReference type="PROSITE" id="PS51918"/>
    </source>
</evidence>
<evidence type="ECO:0000256" key="5">
    <source>
        <dbReference type="ARBA" id="ARBA00023014"/>
    </source>
</evidence>
<comment type="caution">
    <text evidence="9">The sequence shown here is derived from an EMBL/GenBank/DDBJ whole genome shotgun (WGS) entry which is preliminary data.</text>
</comment>
<dbReference type="InterPro" id="IPR058240">
    <property type="entry name" value="rSAM_sf"/>
</dbReference>
<dbReference type="InterPro" id="IPR013704">
    <property type="entry name" value="UPF0313_N"/>
</dbReference>
<dbReference type="SFLD" id="SFLDG01082">
    <property type="entry name" value="B12-binding_domain_containing"/>
    <property type="match status" value="1"/>
</dbReference>
<dbReference type="GO" id="GO:0005506">
    <property type="term" value="F:iron ion binding"/>
    <property type="evidence" value="ECO:0007669"/>
    <property type="project" value="UniProtKB-UniRule"/>
</dbReference>
<dbReference type="Pfam" id="PF08497">
    <property type="entry name" value="Radical_SAM_N"/>
    <property type="match status" value="1"/>
</dbReference>
<accession>A0A8G2C5D5</accession>
<reference evidence="9 10" key="1">
    <citation type="submission" date="2016-10" db="EMBL/GenBank/DDBJ databases">
        <authorList>
            <person name="Varghese N."/>
            <person name="Submissions S."/>
        </authorList>
    </citation>
    <scope>NUCLEOTIDE SEQUENCE [LARGE SCALE GENOMIC DNA]</scope>
    <source>
        <strain evidence="9 10">DSM 1741</strain>
    </source>
</reference>
<evidence type="ECO:0000256" key="1">
    <source>
        <dbReference type="ARBA" id="ARBA00022485"/>
    </source>
</evidence>
<dbReference type="NCBIfam" id="TIGR03904">
    <property type="entry name" value="SAM_YgiQ"/>
    <property type="match status" value="1"/>
</dbReference>
<keyword evidence="3 6" id="KW-0479">Metal-binding</keyword>
<dbReference type="Proteomes" id="UP000199581">
    <property type="component" value="Unassembled WGS sequence"/>
</dbReference>
<evidence type="ECO:0000256" key="3">
    <source>
        <dbReference type="ARBA" id="ARBA00022723"/>
    </source>
</evidence>
<dbReference type="InterPro" id="IPR007197">
    <property type="entry name" value="rSAM"/>
</dbReference>
<keyword evidence="1 6" id="KW-0004">4Fe-4S</keyword>
<dbReference type="InterPro" id="IPR006638">
    <property type="entry name" value="Elp3/MiaA/NifB-like_rSAM"/>
</dbReference>
<gene>
    <name evidence="9" type="ORF">SAMN05421830_11456</name>
</gene>
<evidence type="ECO:0000256" key="7">
    <source>
        <dbReference type="SAM" id="MobiDB-lite"/>
    </source>
</evidence>
<evidence type="ECO:0000256" key="4">
    <source>
        <dbReference type="ARBA" id="ARBA00023004"/>
    </source>
</evidence>
<feature type="compositionally biased region" description="Basic residues" evidence="7">
    <location>
        <begin position="594"/>
        <end position="603"/>
    </location>
</feature>
<dbReference type="PROSITE" id="PS51918">
    <property type="entry name" value="RADICAL_SAM"/>
    <property type="match status" value="1"/>
</dbReference>
<organism evidence="9 10">
    <name type="scientific">Desulfomicrobium norvegicum (strain DSM 1741 / NCIMB 8310)</name>
    <name type="common">Desulfovibrio baculatus (strain Norway 4)</name>
    <name type="synonym">Desulfovibrio desulfuricans (strain Norway 4)</name>
    <dbReference type="NCBI Taxonomy" id="52561"/>
    <lineage>
        <taxon>Bacteria</taxon>
        <taxon>Pseudomonadati</taxon>
        <taxon>Thermodesulfobacteriota</taxon>
        <taxon>Desulfovibrionia</taxon>
        <taxon>Desulfovibrionales</taxon>
        <taxon>Desulfomicrobiaceae</taxon>
        <taxon>Desulfomicrobium</taxon>
    </lineage>
</organism>
<dbReference type="InterPro" id="IPR022946">
    <property type="entry name" value="UPF0313"/>
</dbReference>
<evidence type="ECO:0000313" key="10">
    <source>
        <dbReference type="Proteomes" id="UP000199581"/>
    </source>
</evidence>
<dbReference type="SMART" id="SM00729">
    <property type="entry name" value="Elp3"/>
    <property type="match status" value="1"/>
</dbReference>
<dbReference type="PANTHER" id="PTHR32331">
    <property type="entry name" value="UPF0313 PROTEIN YGIQ"/>
    <property type="match status" value="1"/>
</dbReference>
<dbReference type="SFLD" id="SFLDG01069">
    <property type="entry name" value="UPF0313"/>
    <property type="match status" value="1"/>
</dbReference>
<keyword evidence="2 6" id="KW-0949">S-adenosyl-L-methionine</keyword>
<evidence type="ECO:0000256" key="2">
    <source>
        <dbReference type="ARBA" id="ARBA00022691"/>
    </source>
</evidence>
<keyword evidence="5 6" id="KW-0411">Iron-sulfur</keyword>
<evidence type="ECO:0000256" key="6">
    <source>
        <dbReference type="HAMAP-Rule" id="MF_01251"/>
    </source>
</evidence>
<feature type="binding site" evidence="6">
    <location>
        <position position="312"/>
    </location>
    <ligand>
        <name>[4Fe-4S] cluster</name>
        <dbReference type="ChEBI" id="CHEBI:49883"/>
        <note>4Fe-4S-S-AdoMet</note>
    </ligand>
</feature>
<dbReference type="EMBL" id="FOTO01000014">
    <property type="protein sequence ID" value="SFM10368.1"/>
    <property type="molecule type" value="Genomic_DNA"/>
</dbReference>
<proteinExistence type="inferred from homology"/>
<dbReference type="OrthoDB" id="9803479at2"/>
<comment type="similarity">
    <text evidence="6">Belongs to the UPF0313 family.</text>
</comment>
<dbReference type="Gene3D" id="3.80.30.20">
    <property type="entry name" value="tm_1862 like domain"/>
    <property type="match status" value="1"/>
</dbReference>
<keyword evidence="4 6" id="KW-0408">Iron</keyword>
<dbReference type="AlphaFoldDB" id="A0A8G2C5D5"/>
<dbReference type="SUPFAM" id="SSF102114">
    <property type="entry name" value="Radical SAM enzymes"/>
    <property type="match status" value="1"/>
</dbReference>
<dbReference type="GO" id="GO:0051539">
    <property type="term" value="F:4 iron, 4 sulfur cluster binding"/>
    <property type="evidence" value="ECO:0007669"/>
    <property type="project" value="UniProtKB-KW"/>
</dbReference>
<dbReference type="GO" id="GO:0003824">
    <property type="term" value="F:catalytic activity"/>
    <property type="evidence" value="ECO:0007669"/>
    <property type="project" value="InterPro"/>
</dbReference>
<dbReference type="RefSeq" id="WP_092193877.1">
    <property type="nucleotide sequence ID" value="NZ_FOTO01000014.1"/>
</dbReference>
<name>A0A8G2C5D5_DESNO</name>
<dbReference type="InterPro" id="IPR023404">
    <property type="entry name" value="rSAM_horseshoe"/>
</dbReference>
<feature type="binding site" evidence="6">
    <location>
        <position position="308"/>
    </location>
    <ligand>
        <name>[4Fe-4S] cluster</name>
        <dbReference type="ChEBI" id="CHEBI:49883"/>
        <note>4Fe-4S-S-AdoMet</note>
    </ligand>
</feature>
<keyword evidence="10" id="KW-1185">Reference proteome</keyword>
<evidence type="ECO:0000313" key="9">
    <source>
        <dbReference type="EMBL" id="SFM10368.1"/>
    </source>
</evidence>
<dbReference type="PANTHER" id="PTHR32331:SF0">
    <property type="entry name" value="UPF0313 PROTEIN YGIQ"/>
    <property type="match status" value="1"/>
</dbReference>
<sequence length="603" mass="66633">MSLFSSKSLPQPKFLPMTRHEMDQLGWDELDVLLVSGDAYVDHPSFAMALLGRTLVAHGLRTGIITQPRWSDPEDMLVMGRPRLFAGVSAGAIDSMLAHYTAFRKKRSEDAYTPGGRAGARPNRACIVYTNLLRRAFPGLTVVLGGIEASLRRITHYDFWTDALRKPILLDAKADAVVYGMGERAILDIATRLQADRDLRGIPGTVIADGDLPADIELPSHEDMLADPKELMRATLLLEKQVHDGTQWAVQRVANRSILIAPPATPLTTAEMDRVYALPYARKAHPAYNQPIPAEEMIRDSVTSHRGCGGGCSFCTLALHQGRRIASRSRNSILDEVRRMAASPDFKGHVSDVGGPSANMWGAYCDKEGQPCKRASCMTPTVCPHFSMDQKAHLDLLRTLRRTPGVRGVRVASGIRFDLALKDMVALGGYLREFVGGQLKIAPEHVCDHVLRLMRKPGNRVFEEFLTIFARESKQAGKEQYVIPYLMSAFPGTTDDDMRALAGWLGARGWKPRQVQCFIPIPGAVATAMYHAGITPEGKPVHVPRTDEERLRQHRILLPPEDRAPGRPMDARREPRPKSCANRCAAPSRSAGPAKKKSGRKKK</sequence>
<feature type="domain" description="Radical SAM core" evidence="8">
    <location>
        <begin position="294"/>
        <end position="561"/>
    </location>
</feature>
<feature type="binding site" evidence="6">
    <location>
        <position position="315"/>
    </location>
    <ligand>
        <name>[4Fe-4S] cluster</name>
        <dbReference type="ChEBI" id="CHEBI:49883"/>
        <note>4Fe-4S-S-AdoMet</note>
    </ligand>
</feature>